<dbReference type="Gene3D" id="1.20.1530.10">
    <property type="entry name" value="Na+/H+ antiporter like domain"/>
    <property type="match status" value="1"/>
</dbReference>
<dbReference type="HAMAP" id="MF_01844">
    <property type="entry name" value="NhaA"/>
    <property type="match status" value="1"/>
</dbReference>
<dbReference type="GO" id="GO:0005886">
    <property type="term" value="C:plasma membrane"/>
    <property type="evidence" value="ECO:0007669"/>
    <property type="project" value="UniProtKB-SubCell"/>
</dbReference>
<evidence type="ECO:0000313" key="14">
    <source>
        <dbReference type="EMBL" id="AGZ42163.1"/>
    </source>
</evidence>
<dbReference type="InterPro" id="IPR004670">
    <property type="entry name" value="NhaA"/>
</dbReference>
<feature type="transmembrane region" description="Helical" evidence="12">
    <location>
        <begin position="334"/>
        <end position="355"/>
    </location>
</feature>
<dbReference type="PROSITE" id="PS51352">
    <property type="entry name" value="THIOREDOXIN_2"/>
    <property type="match status" value="1"/>
</dbReference>
<keyword evidence="7 12" id="KW-1133">Transmembrane helix</keyword>
<dbReference type="Gene3D" id="3.40.30.10">
    <property type="entry name" value="Glutaredoxin"/>
    <property type="match status" value="1"/>
</dbReference>
<dbReference type="EMBL" id="CP006272">
    <property type="protein sequence ID" value="AGZ42163.1"/>
    <property type="molecule type" value="Genomic_DNA"/>
</dbReference>
<proteinExistence type="inferred from homology"/>
<evidence type="ECO:0000256" key="12">
    <source>
        <dbReference type="HAMAP-Rule" id="MF_01844"/>
    </source>
</evidence>
<dbReference type="AlphaFoldDB" id="U5VYW9"/>
<comment type="catalytic activity">
    <reaction evidence="12">
        <text>Na(+)(in) + 2 H(+)(out) = Na(+)(out) + 2 H(+)(in)</text>
        <dbReference type="Rhea" id="RHEA:29251"/>
        <dbReference type="ChEBI" id="CHEBI:15378"/>
        <dbReference type="ChEBI" id="CHEBI:29101"/>
    </reaction>
</comment>
<protein>
    <recommendedName>
        <fullName evidence="12">Na(+)/H(+) antiporter NhaA</fullName>
    </recommendedName>
    <alternativeName>
        <fullName evidence="12">Sodium/proton antiporter NhaA</fullName>
    </alternativeName>
</protein>
<evidence type="ECO:0000256" key="2">
    <source>
        <dbReference type="ARBA" id="ARBA00007006"/>
    </source>
</evidence>
<evidence type="ECO:0000256" key="1">
    <source>
        <dbReference type="ARBA" id="ARBA00004429"/>
    </source>
</evidence>
<keyword evidence="5 12" id="KW-1003">Cell membrane</keyword>
<dbReference type="Pfam" id="PF13462">
    <property type="entry name" value="Thioredoxin_4"/>
    <property type="match status" value="1"/>
</dbReference>
<feature type="transmembrane region" description="Helical" evidence="12">
    <location>
        <begin position="189"/>
        <end position="208"/>
    </location>
</feature>
<feature type="transmembrane region" description="Helical" evidence="12">
    <location>
        <begin position="71"/>
        <end position="88"/>
    </location>
</feature>
<gene>
    <name evidence="12" type="primary">nhaA</name>
    <name evidence="14" type="ORF">AFR_19455</name>
</gene>
<feature type="transmembrane region" description="Helical" evidence="12">
    <location>
        <begin position="367"/>
        <end position="389"/>
    </location>
</feature>
<dbReference type="PANTHER" id="PTHR30341:SF0">
    <property type="entry name" value="NA(+)_H(+) ANTIPORTER NHAA"/>
    <property type="match status" value="1"/>
</dbReference>
<name>U5VYW9_9ACTN</name>
<dbReference type="Proteomes" id="UP000017746">
    <property type="component" value="Chromosome"/>
</dbReference>
<feature type="transmembrane region" description="Helical" evidence="12">
    <location>
        <begin position="300"/>
        <end position="322"/>
    </location>
</feature>
<keyword evidence="6 12" id="KW-0812">Transmembrane</keyword>
<keyword evidence="3 12" id="KW-0813">Transport</keyword>
<dbReference type="InterPro" id="IPR012336">
    <property type="entry name" value="Thioredoxin-like_fold"/>
</dbReference>
<feature type="domain" description="Thioredoxin" evidence="13">
    <location>
        <begin position="432"/>
        <end position="612"/>
    </location>
</feature>
<dbReference type="GO" id="GO:0015385">
    <property type="term" value="F:sodium:proton antiporter activity"/>
    <property type="evidence" value="ECO:0007669"/>
    <property type="project" value="UniProtKB-UniRule"/>
</dbReference>
<keyword evidence="15" id="KW-1185">Reference proteome</keyword>
<dbReference type="InterPro" id="IPR013766">
    <property type="entry name" value="Thioredoxin_domain"/>
</dbReference>
<feature type="transmembrane region" description="Helical" evidence="12">
    <location>
        <begin position="401"/>
        <end position="421"/>
    </location>
</feature>
<dbReference type="eggNOG" id="COG1651">
    <property type="taxonomic scope" value="Bacteria"/>
</dbReference>
<keyword evidence="9 12" id="KW-0406">Ion transport</keyword>
<comment type="subcellular location">
    <subcellularLocation>
        <location evidence="1">Cell inner membrane</location>
        <topology evidence="1">Multi-pass membrane protein</topology>
    </subcellularLocation>
    <subcellularLocation>
        <location evidence="12">Cell membrane</location>
        <topology evidence="12">Multi-pass membrane protein</topology>
    </subcellularLocation>
</comment>
<dbReference type="PANTHER" id="PTHR30341">
    <property type="entry name" value="SODIUM ION/PROTON ANTIPORTER NHAA-RELATED"/>
    <property type="match status" value="1"/>
</dbReference>
<evidence type="ECO:0000313" key="15">
    <source>
        <dbReference type="Proteomes" id="UP000017746"/>
    </source>
</evidence>
<feature type="transmembrane region" description="Helical" evidence="12">
    <location>
        <begin position="21"/>
        <end position="42"/>
    </location>
</feature>
<accession>U5VYW9</accession>
<dbReference type="NCBIfam" id="TIGR00773">
    <property type="entry name" value="NhaA"/>
    <property type="match status" value="1"/>
</dbReference>
<comment type="similarity">
    <text evidence="12">Belongs to the NhaA Na(+)/H(+) (TC 2.A.33) antiporter family.</text>
</comment>
<feature type="transmembrane region" description="Helical" evidence="12">
    <location>
        <begin position="163"/>
        <end position="183"/>
    </location>
</feature>
<keyword evidence="8 12" id="KW-0915">Sodium</keyword>
<dbReference type="KEGG" id="afs:AFR_19455"/>
<evidence type="ECO:0000256" key="11">
    <source>
        <dbReference type="ARBA" id="ARBA00023201"/>
    </source>
</evidence>
<evidence type="ECO:0000256" key="10">
    <source>
        <dbReference type="ARBA" id="ARBA00023136"/>
    </source>
</evidence>
<evidence type="ECO:0000256" key="5">
    <source>
        <dbReference type="ARBA" id="ARBA00022475"/>
    </source>
</evidence>
<dbReference type="OrthoDB" id="117402at2"/>
<evidence type="ECO:0000256" key="7">
    <source>
        <dbReference type="ARBA" id="ARBA00022989"/>
    </source>
</evidence>
<dbReference type="SUPFAM" id="SSF52833">
    <property type="entry name" value="Thioredoxin-like"/>
    <property type="match status" value="1"/>
</dbReference>
<keyword evidence="10 12" id="KW-0472">Membrane</keyword>
<evidence type="ECO:0000256" key="3">
    <source>
        <dbReference type="ARBA" id="ARBA00022448"/>
    </source>
</evidence>
<evidence type="ECO:0000256" key="4">
    <source>
        <dbReference type="ARBA" id="ARBA00022449"/>
    </source>
</evidence>
<dbReference type="HOGENOM" id="CLU_015803_3_0_11"/>
<dbReference type="eggNOG" id="COG3004">
    <property type="taxonomic scope" value="Bacteria"/>
</dbReference>
<dbReference type="InterPro" id="IPR036249">
    <property type="entry name" value="Thioredoxin-like_sf"/>
</dbReference>
<dbReference type="Pfam" id="PF06965">
    <property type="entry name" value="Na_H_antiport_1"/>
    <property type="match status" value="1"/>
</dbReference>
<dbReference type="STRING" id="1246995.AFR_19455"/>
<dbReference type="GO" id="GO:0006885">
    <property type="term" value="P:regulation of pH"/>
    <property type="evidence" value="ECO:0007669"/>
    <property type="project" value="UniProtKB-UniRule"/>
</dbReference>
<evidence type="ECO:0000256" key="6">
    <source>
        <dbReference type="ARBA" id="ARBA00022692"/>
    </source>
</evidence>
<keyword evidence="4 12" id="KW-0050">Antiport</keyword>
<reference evidence="14 15" key="1">
    <citation type="journal article" date="2014" name="J. Biotechnol.">
        <title>Complete genome sequence of the actinobacterium Actinoplanes friuliensis HAG 010964, producer of the lipopeptide antibiotic friulimycin.</title>
        <authorList>
            <person name="Ruckert C."/>
            <person name="Szczepanowski R."/>
            <person name="Albersmeier A."/>
            <person name="Goesmann A."/>
            <person name="Fischer N."/>
            <person name="Steinkamper A."/>
            <person name="Puhler A."/>
            <person name="Biener R."/>
            <person name="Schwartz D."/>
            <person name="Kalinowski J."/>
        </authorList>
    </citation>
    <scope>NUCLEOTIDE SEQUENCE [LARGE SCALE GENOMIC DNA]</scope>
    <source>
        <strain evidence="14 15">DSM 7358</strain>
    </source>
</reference>
<feature type="transmembrane region" description="Helical" evidence="12">
    <location>
        <begin position="103"/>
        <end position="124"/>
    </location>
</feature>
<comment type="similarity">
    <text evidence="2">In the N-terminal section; belongs to the NhaA Na(+)/H(+) (TC 2.A.33) antiporter family.</text>
</comment>
<feature type="transmembrane region" description="Helical" evidence="12">
    <location>
        <begin position="213"/>
        <end position="229"/>
    </location>
</feature>
<keyword evidence="11 12" id="KW-0739">Sodium transport</keyword>
<evidence type="ECO:0000256" key="8">
    <source>
        <dbReference type="ARBA" id="ARBA00023053"/>
    </source>
</evidence>
<organism evidence="14 15">
    <name type="scientific">Actinoplanes friuliensis DSM 7358</name>
    <dbReference type="NCBI Taxonomy" id="1246995"/>
    <lineage>
        <taxon>Bacteria</taxon>
        <taxon>Bacillati</taxon>
        <taxon>Actinomycetota</taxon>
        <taxon>Actinomycetes</taxon>
        <taxon>Micromonosporales</taxon>
        <taxon>Micromonosporaceae</taxon>
        <taxon>Actinoplanes</taxon>
    </lineage>
</organism>
<comment type="function">
    <text evidence="12">Na(+)/H(+) antiporter that extrudes sodium in exchange for external protons.</text>
</comment>
<dbReference type="PATRIC" id="fig|1246995.3.peg.3948"/>
<evidence type="ECO:0000256" key="9">
    <source>
        <dbReference type="ARBA" id="ARBA00023065"/>
    </source>
</evidence>
<feature type="transmembrane region" description="Helical" evidence="12">
    <location>
        <begin position="130"/>
        <end position="151"/>
    </location>
</feature>
<evidence type="ECO:0000259" key="13">
    <source>
        <dbReference type="PROSITE" id="PS51352"/>
    </source>
</evidence>
<sequence length="620" mass="66666">MQERTQWTRGLGAPLRAFLRTESGSAGVLVAAIAAALVWANVDVASYEAFWRTDLAVRIGGTGVSEDLRTWVNSGLMTIFFLVVGLEARREFDLGDLRERRRFVLPFVAGLAGMLIPVLIYLALNAGGTGAHGWGVAMSTDTALALGLLALLGKGVPDAARVFLLTVFVVDDLVALLVIAVVYSEDIEVMPLLVAFAAFGVWLLLRYLDVRRAVLYALVAIVLWAAMLMSGVDPVVAGLAMGLTAVAYTPAREKLEAASGLFKLFREQPTPELARSAALGMTQTLSPNDRLQRIYHPWSSYVIVPLFGLANAGIAIDGGFLARAFTSPVTWGVILGYLLGKPIAVVGVSALLTWLTHGRIRPGVGWAAVLGSGTIAGIGFTVSLLIAALAFEGPELAEVKIGVLTAAAGASLLTWTVFRVTSLLPADRRARALLGETEDLTDLVPAVDPDRDHVRGPADASVTVVEYGDFQCPYCGRAEPAVRDLITDTDLRYVWRHLPLTDVHPQAQLAAEAAEAAAAQGKFWEMHDVLLDHQDKLRIMDLLRYAAELGLDTNRFHDDLMDHVHVTRVAEDLESADASGVSGTPTFFINGRRHYGAYDIATLKQAVKTARARVGITRVG</sequence>
<dbReference type="InterPro" id="IPR023171">
    <property type="entry name" value="Na/H_antiporter_dom_sf"/>
</dbReference>